<proteinExistence type="predicted"/>
<sequence length="144" mass="16035">MVHQLEVYRNTGHVDADKDLDFRFLRPEKYPTIILFALAAFVLPTFATNDYLWGEIGDNDYKLAKDTVSKAFFVGLVQTKKYVFKQSNNLNALTITAIKITDKKKSHGATAVLVSGGPGSKGATIQFTSERGYGIKDTVEIWGR</sequence>
<gene>
    <name evidence="2" type="primary">Dere\GG18315</name>
    <name evidence="2" type="synonym">dere_GLEANR_3164</name>
    <name evidence="2" type="synonym">GG18315</name>
    <name evidence="2" type="ORF">Dere_GG18315</name>
</gene>
<dbReference type="Proteomes" id="UP000008711">
    <property type="component" value="Unassembled WGS sequence"/>
</dbReference>
<evidence type="ECO:0000256" key="1">
    <source>
        <dbReference type="SAM" id="Phobius"/>
    </source>
</evidence>
<keyword evidence="3" id="KW-1185">Reference proteome</keyword>
<dbReference type="InterPro" id="IPR031734">
    <property type="entry name" value="MBF2"/>
</dbReference>
<reference evidence="2 3" key="2">
    <citation type="journal article" date="2008" name="Bioinformatics">
        <title>Assembly reconciliation.</title>
        <authorList>
            <person name="Zimin A.V."/>
            <person name="Smith D.R."/>
            <person name="Sutton G."/>
            <person name="Yorke J.A."/>
        </authorList>
    </citation>
    <scope>NUCLEOTIDE SEQUENCE [LARGE SCALE GENOMIC DNA]</scope>
    <source>
        <strain evidence="2 3">TSC#14021-0224.01</strain>
    </source>
</reference>
<reference evidence="2 3" key="1">
    <citation type="journal article" date="2007" name="Nature">
        <title>Evolution of genes and genomes on the Drosophila phylogeny.</title>
        <authorList>
            <consortium name="Drosophila 12 Genomes Consortium"/>
            <person name="Clark A.G."/>
            <person name="Eisen M.B."/>
            <person name="Smith D.R."/>
            <person name="Bergman C.M."/>
            <person name="Oliver B."/>
            <person name="Markow T.A."/>
            <person name="Kaufman T.C."/>
            <person name="Kellis M."/>
            <person name="Gelbart W."/>
            <person name="Iyer V.N."/>
            <person name="Pollard D.A."/>
            <person name="Sackton T.B."/>
            <person name="Larracuente A.M."/>
            <person name="Singh N.D."/>
            <person name="Abad J.P."/>
            <person name="Abt D.N."/>
            <person name="Adryan B."/>
            <person name="Aguade M."/>
            <person name="Akashi H."/>
            <person name="Anderson W.W."/>
            <person name="Aquadro C.F."/>
            <person name="Ardell D.H."/>
            <person name="Arguello R."/>
            <person name="Artieri C.G."/>
            <person name="Barbash D.A."/>
            <person name="Barker D."/>
            <person name="Barsanti P."/>
            <person name="Batterham P."/>
            <person name="Batzoglou S."/>
            <person name="Begun D."/>
            <person name="Bhutkar A."/>
            <person name="Blanco E."/>
            <person name="Bosak S.A."/>
            <person name="Bradley R.K."/>
            <person name="Brand A.D."/>
            <person name="Brent M.R."/>
            <person name="Brooks A.N."/>
            <person name="Brown R.H."/>
            <person name="Butlin R.K."/>
            <person name="Caggese C."/>
            <person name="Calvi B.R."/>
            <person name="Bernardo de Carvalho A."/>
            <person name="Caspi A."/>
            <person name="Castrezana S."/>
            <person name="Celniker S.E."/>
            <person name="Chang J.L."/>
            <person name="Chapple C."/>
            <person name="Chatterji S."/>
            <person name="Chinwalla A."/>
            <person name="Civetta A."/>
            <person name="Clifton S.W."/>
            <person name="Comeron J.M."/>
            <person name="Costello J.C."/>
            <person name="Coyne J.A."/>
            <person name="Daub J."/>
            <person name="David R.G."/>
            <person name="Delcher A.L."/>
            <person name="Delehaunty K."/>
            <person name="Do C.B."/>
            <person name="Ebling H."/>
            <person name="Edwards K."/>
            <person name="Eickbush T."/>
            <person name="Evans J.D."/>
            <person name="Filipski A."/>
            <person name="Findeiss S."/>
            <person name="Freyhult E."/>
            <person name="Fulton L."/>
            <person name="Fulton R."/>
            <person name="Garcia A.C."/>
            <person name="Gardiner A."/>
            <person name="Garfield D.A."/>
            <person name="Garvin B.E."/>
            <person name="Gibson G."/>
            <person name="Gilbert D."/>
            <person name="Gnerre S."/>
            <person name="Godfrey J."/>
            <person name="Good R."/>
            <person name="Gotea V."/>
            <person name="Gravely B."/>
            <person name="Greenberg A.J."/>
            <person name="Griffiths-Jones S."/>
            <person name="Gross S."/>
            <person name="Guigo R."/>
            <person name="Gustafson E.A."/>
            <person name="Haerty W."/>
            <person name="Hahn M.W."/>
            <person name="Halligan D.L."/>
            <person name="Halpern A.L."/>
            <person name="Halter G.M."/>
            <person name="Han M.V."/>
            <person name="Heger A."/>
            <person name="Hillier L."/>
            <person name="Hinrichs A.S."/>
            <person name="Holmes I."/>
            <person name="Hoskins R.A."/>
            <person name="Hubisz M.J."/>
            <person name="Hultmark D."/>
            <person name="Huntley M.A."/>
            <person name="Jaffe D.B."/>
            <person name="Jagadeeshan S."/>
            <person name="Jeck W.R."/>
            <person name="Johnson J."/>
            <person name="Jones C.D."/>
            <person name="Jordan W.C."/>
            <person name="Karpen G.H."/>
            <person name="Kataoka E."/>
            <person name="Keightley P.D."/>
            <person name="Kheradpour P."/>
            <person name="Kirkness E.F."/>
            <person name="Koerich L.B."/>
            <person name="Kristiansen K."/>
            <person name="Kudrna D."/>
            <person name="Kulathinal R.J."/>
            <person name="Kumar S."/>
            <person name="Kwok R."/>
            <person name="Lander E."/>
            <person name="Langley C.H."/>
            <person name="Lapoint R."/>
            <person name="Lazzaro B.P."/>
            <person name="Lee S.J."/>
            <person name="Levesque L."/>
            <person name="Li R."/>
            <person name="Lin C.F."/>
            <person name="Lin M.F."/>
            <person name="Lindblad-Toh K."/>
            <person name="Llopart A."/>
            <person name="Long M."/>
            <person name="Low L."/>
            <person name="Lozovsky E."/>
            <person name="Lu J."/>
            <person name="Luo M."/>
            <person name="Machado C.A."/>
            <person name="Makalowski W."/>
            <person name="Marzo M."/>
            <person name="Matsuda M."/>
            <person name="Matzkin L."/>
            <person name="McAllister B."/>
            <person name="McBride C.S."/>
            <person name="McKernan B."/>
            <person name="McKernan K."/>
            <person name="Mendez-Lago M."/>
            <person name="Minx P."/>
            <person name="Mollenhauer M.U."/>
            <person name="Montooth K."/>
            <person name="Mount S.M."/>
            <person name="Mu X."/>
            <person name="Myers E."/>
            <person name="Negre B."/>
            <person name="Newfeld S."/>
            <person name="Nielsen R."/>
            <person name="Noor M.A."/>
            <person name="O'Grady P."/>
            <person name="Pachter L."/>
            <person name="Papaceit M."/>
            <person name="Parisi M.J."/>
            <person name="Parisi M."/>
            <person name="Parts L."/>
            <person name="Pedersen J.S."/>
            <person name="Pesole G."/>
            <person name="Phillippy A.M."/>
            <person name="Ponting C.P."/>
            <person name="Pop M."/>
            <person name="Porcelli D."/>
            <person name="Powell J.R."/>
            <person name="Prohaska S."/>
            <person name="Pruitt K."/>
            <person name="Puig M."/>
            <person name="Quesneville H."/>
            <person name="Ram K.R."/>
            <person name="Rand D."/>
            <person name="Rasmussen M.D."/>
            <person name="Reed L.K."/>
            <person name="Reenan R."/>
            <person name="Reily A."/>
            <person name="Remington K.A."/>
            <person name="Rieger T.T."/>
            <person name="Ritchie M.G."/>
            <person name="Robin C."/>
            <person name="Rogers Y.H."/>
            <person name="Rohde C."/>
            <person name="Rozas J."/>
            <person name="Rubenfield M.J."/>
            <person name="Ruiz A."/>
            <person name="Russo S."/>
            <person name="Salzberg S.L."/>
            <person name="Sanchez-Gracia A."/>
            <person name="Saranga D.J."/>
            <person name="Sato H."/>
            <person name="Schaeffer S.W."/>
            <person name="Schatz M.C."/>
            <person name="Schlenke T."/>
            <person name="Schwartz R."/>
            <person name="Segarra C."/>
            <person name="Singh R.S."/>
            <person name="Sirot L."/>
            <person name="Sirota M."/>
            <person name="Sisneros N.B."/>
            <person name="Smith C.D."/>
            <person name="Smith T.F."/>
            <person name="Spieth J."/>
            <person name="Stage D.E."/>
            <person name="Stark A."/>
            <person name="Stephan W."/>
            <person name="Strausberg R.L."/>
            <person name="Strempel S."/>
            <person name="Sturgill D."/>
            <person name="Sutton G."/>
            <person name="Sutton G.G."/>
            <person name="Tao W."/>
            <person name="Teichmann S."/>
            <person name="Tobari Y.N."/>
            <person name="Tomimura Y."/>
            <person name="Tsolas J.M."/>
            <person name="Valente V.L."/>
            <person name="Venter E."/>
            <person name="Venter J.C."/>
            <person name="Vicario S."/>
            <person name="Vieira F.G."/>
            <person name="Vilella A.J."/>
            <person name="Villasante A."/>
            <person name="Walenz B."/>
            <person name="Wang J."/>
            <person name="Wasserman M."/>
            <person name="Watts T."/>
            <person name="Wilson D."/>
            <person name="Wilson R.K."/>
            <person name="Wing R.A."/>
            <person name="Wolfner M.F."/>
            <person name="Wong A."/>
            <person name="Wong G.K."/>
            <person name="Wu C.I."/>
            <person name="Wu G."/>
            <person name="Yamamoto D."/>
            <person name="Yang H.P."/>
            <person name="Yang S.P."/>
            <person name="Yorke J.A."/>
            <person name="Yoshida K."/>
            <person name="Zdobnov E."/>
            <person name="Zhang P."/>
            <person name="Zhang Y."/>
            <person name="Zimin A.V."/>
            <person name="Baldwin J."/>
            <person name="Abdouelleil A."/>
            <person name="Abdulkadir J."/>
            <person name="Abebe A."/>
            <person name="Abera B."/>
            <person name="Abreu J."/>
            <person name="Acer S.C."/>
            <person name="Aftuck L."/>
            <person name="Alexander A."/>
            <person name="An P."/>
            <person name="Anderson E."/>
            <person name="Anderson S."/>
            <person name="Arachi H."/>
            <person name="Azer M."/>
            <person name="Bachantsang P."/>
            <person name="Barry A."/>
            <person name="Bayul T."/>
            <person name="Berlin A."/>
            <person name="Bessette D."/>
            <person name="Bloom T."/>
            <person name="Blye J."/>
            <person name="Boguslavskiy L."/>
            <person name="Bonnet C."/>
            <person name="Boukhgalter B."/>
            <person name="Bourzgui I."/>
            <person name="Brown A."/>
            <person name="Cahill P."/>
            <person name="Channer S."/>
            <person name="Cheshatsang Y."/>
            <person name="Chuda L."/>
            <person name="Citroen M."/>
            <person name="Collymore A."/>
            <person name="Cooke P."/>
            <person name="Costello M."/>
            <person name="D'Aco K."/>
            <person name="Daza R."/>
            <person name="De Haan G."/>
            <person name="DeGray S."/>
            <person name="DeMaso C."/>
            <person name="Dhargay N."/>
            <person name="Dooley K."/>
            <person name="Dooley E."/>
            <person name="Doricent M."/>
            <person name="Dorje P."/>
            <person name="Dorjee K."/>
            <person name="Dupes A."/>
            <person name="Elong R."/>
            <person name="Falk J."/>
            <person name="Farina A."/>
            <person name="Faro S."/>
            <person name="Ferguson D."/>
            <person name="Fisher S."/>
            <person name="Foley C.D."/>
            <person name="Franke A."/>
            <person name="Friedrich D."/>
            <person name="Gadbois L."/>
            <person name="Gearin G."/>
            <person name="Gearin C.R."/>
            <person name="Giannoukos G."/>
            <person name="Goode T."/>
            <person name="Graham J."/>
            <person name="Grandbois E."/>
            <person name="Grewal S."/>
            <person name="Gyaltsen K."/>
            <person name="Hafez N."/>
            <person name="Hagos B."/>
            <person name="Hall J."/>
            <person name="Henson C."/>
            <person name="Hollinger A."/>
            <person name="Honan T."/>
            <person name="Huard M.D."/>
            <person name="Hughes L."/>
            <person name="Hurhula B."/>
            <person name="Husby M.E."/>
            <person name="Kamat A."/>
            <person name="Kanga B."/>
            <person name="Kashin S."/>
            <person name="Khazanovich D."/>
            <person name="Kisner P."/>
            <person name="Lance K."/>
            <person name="Lara M."/>
            <person name="Lee W."/>
            <person name="Lennon N."/>
            <person name="Letendre F."/>
            <person name="LeVine R."/>
            <person name="Lipovsky A."/>
            <person name="Liu X."/>
            <person name="Liu J."/>
            <person name="Liu S."/>
            <person name="Lokyitsang T."/>
            <person name="Lokyitsang Y."/>
            <person name="Lubonja R."/>
            <person name="Lui A."/>
            <person name="MacDonald P."/>
            <person name="Magnisalis V."/>
            <person name="Maru K."/>
            <person name="Matthews C."/>
            <person name="McCusker W."/>
            <person name="McDonough S."/>
            <person name="Mehta T."/>
            <person name="Meldrim J."/>
            <person name="Meneus L."/>
            <person name="Mihai O."/>
            <person name="Mihalev A."/>
            <person name="Mihova T."/>
            <person name="Mittelman R."/>
            <person name="Mlenga V."/>
            <person name="Montmayeur A."/>
            <person name="Mulrain L."/>
            <person name="Navidi A."/>
            <person name="Naylor J."/>
            <person name="Negash T."/>
            <person name="Nguyen T."/>
            <person name="Nguyen N."/>
            <person name="Nicol R."/>
            <person name="Norbu C."/>
            <person name="Norbu N."/>
            <person name="Novod N."/>
            <person name="O'Neill B."/>
            <person name="Osman S."/>
            <person name="Markiewicz E."/>
            <person name="Oyono O.L."/>
            <person name="Patti C."/>
            <person name="Phunkhang P."/>
            <person name="Pierre F."/>
            <person name="Priest M."/>
            <person name="Raghuraman S."/>
            <person name="Rege F."/>
            <person name="Reyes R."/>
            <person name="Rise C."/>
            <person name="Rogov P."/>
            <person name="Ross K."/>
            <person name="Ryan E."/>
            <person name="Settipalli S."/>
            <person name="Shea T."/>
            <person name="Sherpa N."/>
            <person name="Shi L."/>
            <person name="Shih D."/>
            <person name="Sparrow T."/>
            <person name="Spaulding J."/>
            <person name="Stalker J."/>
            <person name="Stange-Thomann N."/>
            <person name="Stavropoulos S."/>
            <person name="Stone C."/>
            <person name="Strader C."/>
            <person name="Tesfaye S."/>
            <person name="Thomson T."/>
            <person name="Thoulutsang Y."/>
            <person name="Thoulutsang D."/>
            <person name="Topham K."/>
            <person name="Topping I."/>
            <person name="Tsamla T."/>
            <person name="Vassiliev H."/>
            <person name="Vo A."/>
            <person name="Wangchuk T."/>
            <person name="Wangdi T."/>
            <person name="Weiand M."/>
            <person name="Wilkinson J."/>
            <person name="Wilson A."/>
            <person name="Yadav S."/>
            <person name="Young G."/>
            <person name="Yu Q."/>
            <person name="Zembek L."/>
            <person name="Zhong D."/>
            <person name="Zimmer A."/>
            <person name="Zwirko Z."/>
            <person name="Jaffe D.B."/>
            <person name="Alvarez P."/>
            <person name="Brockman W."/>
            <person name="Butler J."/>
            <person name="Chin C."/>
            <person name="Gnerre S."/>
            <person name="Grabherr M."/>
            <person name="Kleber M."/>
            <person name="Mauceli E."/>
            <person name="MacCallum I."/>
        </authorList>
    </citation>
    <scope>NUCLEOTIDE SEQUENCE [LARGE SCALE GENOMIC DNA]</scope>
    <source>
        <strain evidence="2 3">TSC#14021-0224.01</strain>
    </source>
</reference>
<dbReference type="PANTHER" id="PTHR37685:SF1">
    <property type="entry name" value="GEO11136P1-RELATED"/>
    <property type="match status" value="1"/>
</dbReference>
<dbReference type="AlphaFoldDB" id="B3NT66"/>
<evidence type="ECO:0000313" key="3">
    <source>
        <dbReference type="Proteomes" id="UP000008711"/>
    </source>
</evidence>
<keyword evidence="1" id="KW-1133">Transmembrane helix</keyword>
<dbReference type="OrthoDB" id="8192785at2759"/>
<dbReference type="Pfam" id="PF15868">
    <property type="entry name" value="MBF2"/>
    <property type="match status" value="1"/>
</dbReference>
<dbReference type="HOGENOM" id="CLU_2514998_0_0_1"/>
<keyword evidence="1" id="KW-0812">Transmembrane</keyword>
<organism evidence="2 3">
    <name type="scientific">Drosophila erecta</name>
    <name type="common">Fruit fly</name>
    <dbReference type="NCBI Taxonomy" id="7220"/>
    <lineage>
        <taxon>Eukaryota</taxon>
        <taxon>Metazoa</taxon>
        <taxon>Ecdysozoa</taxon>
        <taxon>Arthropoda</taxon>
        <taxon>Hexapoda</taxon>
        <taxon>Insecta</taxon>
        <taxon>Pterygota</taxon>
        <taxon>Neoptera</taxon>
        <taxon>Endopterygota</taxon>
        <taxon>Diptera</taxon>
        <taxon>Brachycera</taxon>
        <taxon>Muscomorpha</taxon>
        <taxon>Ephydroidea</taxon>
        <taxon>Drosophilidae</taxon>
        <taxon>Drosophila</taxon>
        <taxon>Sophophora</taxon>
    </lineage>
</organism>
<accession>B3NT66</accession>
<evidence type="ECO:0000313" key="2">
    <source>
        <dbReference type="EMBL" id="EDV46246.2"/>
    </source>
</evidence>
<keyword evidence="1" id="KW-0472">Membrane</keyword>
<name>B3NT66_DROER</name>
<dbReference type="PANTHER" id="PTHR37685">
    <property type="entry name" value="GEO11136P1-RELATED"/>
    <property type="match status" value="1"/>
</dbReference>
<feature type="transmembrane region" description="Helical" evidence="1">
    <location>
        <begin position="33"/>
        <end position="53"/>
    </location>
</feature>
<protein>
    <submittedName>
        <fullName evidence="2">Uncharacterized protein</fullName>
    </submittedName>
</protein>
<dbReference type="EMBL" id="CH954180">
    <property type="protein sequence ID" value="EDV46246.2"/>
    <property type="molecule type" value="Genomic_DNA"/>
</dbReference>